<evidence type="ECO:0000313" key="1">
    <source>
        <dbReference type="EMBL" id="QHT75993.1"/>
    </source>
</evidence>
<organism evidence="1">
    <name type="scientific">viral metagenome</name>
    <dbReference type="NCBI Taxonomy" id="1070528"/>
    <lineage>
        <taxon>unclassified sequences</taxon>
        <taxon>metagenomes</taxon>
        <taxon>organismal metagenomes</taxon>
    </lineage>
</organism>
<reference evidence="1" key="1">
    <citation type="journal article" date="2020" name="Nature">
        <title>Giant virus diversity and host interactions through global metagenomics.</title>
        <authorList>
            <person name="Schulz F."/>
            <person name="Roux S."/>
            <person name="Paez-Espino D."/>
            <person name="Jungbluth S."/>
            <person name="Walsh D.A."/>
            <person name="Denef V.J."/>
            <person name="McMahon K.D."/>
            <person name="Konstantinidis K.T."/>
            <person name="Eloe-Fadrosh E.A."/>
            <person name="Kyrpides N.C."/>
            <person name="Woyke T."/>
        </authorList>
    </citation>
    <scope>NUCLEOTIDE SEQUENCE</scope>
    <source>
        <strain evidence="1">GVMAG-M-3300023179-71</strain>
    </source>
</reference>
<sequence>MTSFVLKNIYSNNLTNTIISSQFYLGRGIKGIMPNPTEKHENDDEFAKIRYTLKNAWNTTYISQLKGKKPANTPFRVVNNSGDLLSRENYSCGGPCQTFQSRPGVYGLRGHFGAIQNLCDGTNIPPASCNVKYVADSSDYIRFKKNQAVNRNFNDRSFGGDDYSSSQSAYRAIRRY</sequence>
<name>A0A6C0H7K2_9ZZZZ</name>
<dbReference type="EMBL" id="MN739886">
    <property type="protein sequence ID" value="QHT75993.1"/>
    <property type="molecule type" value="Genomic_DNA"/>
</dbReference>
<accession>A0A6C0H7K2</accession>
<protein>
    <submittedName>
        <fullName evidence="1">Uncharacterized protein</fullName>
    </submittedName>
</protein>
<proteinExistence type="predicted"/>
<dbReference type="AlphaFoldDB" id="A0A6C0H7K2"/>